<dbReference type="PROSITE" id="PS50181">
    <property type="entry name" value="FBOX"/>
    <property type="match status" value="1"/>
</dbReference>
<protein>
    <recommendedName>
        <fullName evidence="2">F-box domain-containing protein</fullName>
    </recommendedName>
</protein>
<feature type="domain" description="F-box" evidence="2">
    <location>
        <begin position="67"/>
        <end position="113"/>
    </location>
</feature>
<dbReference type="InterPro" id="IPR036047">
    <property type="entry name" value="F-box-like_dom_sf"/>
</dbReference>
<dbReference type="OrthoDB" id="435188at2759"/>
<proteinExistence type="predicted"/>
<reference evidence="3" key="1">
    <citation type="submission" date="2021-02" db="EMBL/GenBank/DDBJ databases">
        <authorList>
            <person name="Nowell W R."/>
        </authorList>
    </citation>
    <scope>NUCLEOTIDE SEQUENCE</scope>
</reference>
<comment type="caution">
    <text evidence="3">The sequence shown here is derived from an EMBL/GenBank/DDBJ whole genome shotgun (WGS) entry which is preliminary data.</text>
</comment>
<dbReference type="InterPro" id="IPR001810">
    <property type="entry name" value="F-box_dom"/>
</dbReference>
<dbReference type="InterPro" id="IPR009836">
    <property type="entry name" value="GRDP-like"/>
</dbReference>
<dbReference type="Proteomes" id="UP000663832">
    <property type="component" value="Unassembled WGS sequence"/>
</dbReference>
<dbReference type="PANTHER" id="PTHR34365">
    <property type="entry name" value="ENOLASE (DUF1399)"/>
    <property type="match status" value="1"/>
</dbReference>
<organism evidence="3 4">
    <name type="scientific">Adineta steineri</name>
    <dbReference type="NCBI Taxonomy" id="433720"/>
    <lineage>
        <taxon>Eukaryota</taxon>
        <taxon>Metazoa</taxon>
        <taxon>Spiralia</taxon>
        <taxon>Gnathifera</taxon>
        <taxon>Rotifera</taxon>
        <taxon>Eurotatoria</taxon>
        <taxon>Bdelloidea</taxon>
        <taxon>Adinetida</taxon>
        <taxon>Adinetidae</taxon>
        <taxon>Adineta</taxon>
    </lineage>
</organism>
<feature type="compositionally biased region" description="Basic and acidic residues" evidence="1">
    <location>
        <begin position="32"/>
        <end position="44"/>
    </location>
</feature>
<dbReference type="AlphaFoldDB" id="A0A814MS11"/>
<evidence type="ECO:0000256" key="1">
    <source>
        <dbReference type="SAM" id="MobiDB-lite"/>
    </source>
</evidence>
<sequence>MFNASTSLLPHNRQYDSEDDCQLSDTDSDDDNEKKRSTTNEETQRSPPIITWKFVWPMSEIQNALSDSSFTNLPTEILIQIFQLLSVHDLSNISLVCRYFKVIADEDDIWRSKCNPLDEKQATSFKQIYMDWIYAKYLRSRDLQKVNNRYLQTKKHIPCLLNTCRCSSKHFHGTNDKVEVLSVPGFPEHPNSSSEMTVKLSVDIDRTVIALITLLEKISEFATNRYRPIIFKQMIMRYYRFMQLKALYPKERLVPTLDIEIVWQTHLLRPDMYRGDCLRLFHRIIDHSLLIDNNEESLKEQAFINTCRLYEEHFGEEYCPLVINEEEVDTRLTYRNSLLNYINCSIPPYSYWDNTLFKFASELPNNYENPFSFVEEDISLDNYWFELYCVHMYEVGLAIMVYNSEAQENALQLAMKLLRKSYERFLYIAAKYSTIDGYDFIHPTYAMDIVWHSHMQEPLKYADDCNHLIGFVIDHVPWSSNVAENHIKESYEKLNEIWKIEFDRDMEIDHFE</sequence>
<dbReference type="Pfam" id="PF12937">
    <property type="entry name" value="F-box-like"/>
    <property type="match status" value="1"/>
</dbReference>
<feature type="region of interest" description="Disordered" evidence="1">
    <location>
        <begin position="1"/>
        <end position="45"/>
    </location>
</feature>
<evidence type="ECO:0000259" key="2">
    <source>
        <dbReference type="PROSITE" id="PS50181"/>
    </source>
</evidence>
<dbReference type="SUPFAM" id="SSF81383">
    <property type="entry name" value="F-box domain"/>
    <property type="match status" value="1"/>
</dbReference>
<dbReference type="Pfam" id="PF07173">
    <property type="entry name" value="GRDP-like"/>
    <property type="match status" value="2"/>
</dbReference>
<dbReference type="SMART" id="SM00256">
    <property type="entry name" value="FBOX"/>
    <property type="match status" value="1"/>
</dbReference>
<dbReference type="Gene3D" id="1.20.1280.50">
    <property type="match status" value="1"/>
</dbReference>
<gene>
    <name evidence="3" type="ORF">QVE165_LOCUS19319</name>
</gene>
<accession>A0A814MS11</accession>
<name>A0A814MS11_9BILA</name>
<evidence type="ECO:0000313" key="3">
    <source>
        <dbReference type="EMBL" id="CAF1082736.1"/>
    </source>
</evidence>
<feature type="compositionally biased region" description="Acidic residues" evidence="1">
    <location>
        <begin position="17"/>
        <end position="31"/>
    </location>
</feature>
<keyword evidence="4" id="KW-1185">Reference proteome</keyword>
<evidence type="ECO:0000313" key="4">
    <source>
        <dbReference type="Proteomes" id="UP000663832"/>
    </source>
</evidence>
<dbReference type="EMBL" id="CAJNOM010000117">
    <property type="protein sequence ID" value="CAF1082736.1"/>
    <property type="molecule type" value="Genomic_DNA"/>
</dbReference>
<dbReference type="PANTHER" id="PTHR34365:SF7">
    <property type="entry name" value="GLYCINE-RICH DOMAIN-CONTAINING PROTEIN 1"/>
    <property type="match status" value="1"/>
</dbReference>